<protein>
    <submittedName>
        <fullName evidence="2">Transporter component</fullName>
    </submittedName>
</protein>
<dbReference type="AlphaFoldDB" id="A0A6N4SPU9"/>
<organism evidence="2 3">
    <name type="scientific">Cytophaga hutchinsonii (strain ATCC 33406 / DSM 1761 / CIP 103989 / NBRC 15051 / NCIMB 9469 / D465)</name>
    <dbReference type="NCBI Taxonomy" id="269798"/>
    <lineage>
        <taxon>Bacteria</taxon>
        <taxon>Pseudomonadati</taxon>
        <taxon>Bacteroidota</taxon>
        <taxon>Cytophagia</taxon>
        <taxon>Cytophagales</taxon>
        <taxon>Cytophagaceae</taxon>
        <taxon>Cytophaga</taxon>
    </lineage>
</organism>
<feature type="transmembrane region" description="Helical" evidence="1">
    <location>
        <begin position="81"/>
        <end position="106"/>
    </location>
</feature>
<dbReference type="EMBL" id="CP000383">
    <property type="protein sequence ID" value="ABG58306.1"/>
    <property type="molecule type" value="Genomic_DNA"/>
</dbReference>
<keyword evidence="1" id="KW-0812">Transmembrane</keyword>
<evidence type="ECO:0000313" key="2">
    <source>
        <dbReference type="EMBL" id="ABG58306.1"/>
    </source>
</evidence>
<accession>A0A6N4SPU9</accession>
<feature type="transmembrane region" description="Helical" evidence="1">
    <location>
        <begin position="112"/>
        <end position="130"/>
    </location>
</feature>
<keyword evidence="1" id="KW-0472">Membrane</keyword>
<dbReference type="Proteomes" id="UP000001822">
    <property type="component" value="Chromosome"/>
</dbReference>
<dbReference type="KEGG" id="chu:CHU_1029"/>
<evidence type="ECO:0000313" key="3">
    <source>
        <dbReference type="Proteomes" id="UP000001822"/>
    </source>
</evidence>
<sequence length="136" mass="14919">MKYIKFFLIGIYFGIVLTKAEVISWFRIQEMFHFQSIHMYGIIGSAVVVGAISVFLIKKFNLKSFGGEEIRLISKEYHKGLLPGGIIFGLGWALTGACPGPMFALLGNGIEVMLVAILSAIAGTFVYGVVKDKLPQ</sequence>
<dbReference type="RefSeq" id="WP_011584421.1">
    <property type="nucleotide sequence ID" value="NC_008255.1"/>
</dbReference>
<feature type="transmembrane region" description="Helical" evidence="1">
    <location>
        <begin position="38"/>
        <end position="57"/>
    </location>
</feature>
<keyword evidence="1" id="KW-1133">Transmembrane helix</keyword>
<evidence type="ECO:0000256" key="1">
    <source>
        <dbReference type="SAM" id="Phobius"/>
    </source>
</evidence>
<gene>
    <name evidence="2" type="ordered locus">CHU_1029</name>
</gene>
<proteinExistence type="predicted"/>
<dbReference type="Pfam" id="PF20398">
    <property type="entry name" value="DUF6691"/>
    <property type="match status" value="1"/>
</dbReference>
<keyword evidence="3" id="KW-1185">Reference proteome</keyword>
<reference evidence="2 3" key="1">
    <citation type="journal article" date="2007" name="Appl. Environ. Microbiol.">
        <title>Genome sequence of the cellulolytic gliding bacterium Cytophaga hutchinsonii.</title>
        <authorList>
            <person name="Xie G."/>
            <person name="Bruce D.C."/>
            <person name="Challacombe J.F."/>
            <person name="Chertkov O."/>
            <person name="Detter J.C."/>
            <person name="Gilna P."/>
            <person name="Han C.S."/>
            <person name="Lucas S."/>
            <person name="Misra M."/>
            <person name="Myers G.L."/>
            <person name="Richardson P."/>
            <person name="Tapia R."/>
            <person name="Thayer N."/>
            <person name="Thompson L.S."/>
            <person name="Brettin T.S."/>
            <person name="Henrissat B."/>
            <person name="Wilson D.B."/>
            <person name="McBride M.J."/>
        </authorList>
    </citation>
    <scope>NUCLEOTIDE SEQUENCE [LARGE SCALE GENOMIC DNA]</scope>
    <source>
        <strain evidence="3">ATCC 33406 / DSM 1761 / CIP 103989 / NBRC 15051 / NCIMB 9469 / D465</strain>
    </source>
</reference>
<name>A0A6N4SPU9_CYTH3</name>
<feature type="transmembrane region" description="Helical" evidence="1">
    <location>
        <begin position="7"/>
        <end position="26"/>
    </location>
</feature>
<dbReference type="OrthoDB" id="9790409at2"/>
<dbReference type="InterPro" id="IPR046513">
    <property type="entry name" value="DUF6691"/>
</dbReference>